<dbReference type="Pfam" id="PF00072">
    <property type="entry name" value="Response_reg"/>
    <property type="match status" value="1"/>
</dbReference>
<dbReference type="InterPro" id="IPR051552">
    <property type="entry name" value="HptR"/>
</dbReference>
<name>A0A1T4Y7G1_9FIRM</name>
<keyword evidence="3" id="KW-0238">DNA-binding</keyword>
<dbReference type="PANTHER" id="PTHR42713:SF3">
    <property type="entry name" value="TRANSCRIPTIONAL REGULATORY PROTEIN HPTR"/>
    <property type="match status" value="1"/>
</dbReference>
<dbReference type="EMBL" id="FUYF01000045">
    <property type="protein sequence ID" value="SKA97623.1"/>
    <property type="molecule type" value="Genomic_DNA"/>
</dbReference>
<keyword evidence="2" id="KW-0963">Cytoplasm</keyword>
<evidence type="ECO:0000313" key="8">
    <source>
        <dbReference type="Proteomes" id="UP000190286"/>
    </source>
</evidence>
<dbReference type="OrthoDB" id="159632at2"/>
<dbReference type="InterPro" id="IPR011006">
    <property type="entry name" value="CheY-like_superfamily"/>
</dbReference>
<dbReference type="SMART" id="SM00448">
    <property type="entry name" value="REC"/>
    <property type="match status" value="1"/>
</dbReference>
<organism evidence="7 8">
    <name type="scientific">Gemmiger formicilis</name>
    <dbReference type="NCBI Taxonomy" id="745368"/>
    <lineage>
        <taxon>Bacteria</taxon>
        <taxon>Bacillati</taxon>
        <taxon>Bacillota</taxon>
        <taxon>Clostridia</taxon>
        <taxon>Eubacteriales</taxon>
        <taxon>Gemmiger</taxon>
    </lineage>
</organism>
<feature type="non-terminal residue" evidence="7">
    <location>
        <position position="259"/>
    </location>
</feature>
<comment type="function">
    <text evidence="4">May play the central regulatory role in sporulation. It may be an element of the effector pathway responsible for the activation of sporulation genes in response to nutritional stress. Spo0A may act in concert with spo0H (a sigma factor) to control the expression of some genes that are critical to the sporulation process.</text>
</comment>
<dbReference type="Gene3D" id="3.40.50.2300">
    <property type="match status" value="1"/>
</dbReference>
<accession>A0A1T4Y7G1</accession>
<sequence length="259" mass="28350">MLKMLIADDEPVIIRGLQMLIDWAQLGIEICATCENGADALREIFAQSPDLALLDISMPGKTGIEILKALHTAQSRTKVIFISGFQDFSYAHDALSYGAVDYLLKPVKKDDLLRAVEKCLPVQPEHSAPAPASDTGSYSDAFSRVAEMEPASYILAAVQPLGLTARNAMERQLIEFSIFGQLDTLCRQTGQGTAFQKKGQCYLLLVNMTQAQATGWLHEAQTLLEQRTKCKVGFVCSPATAEMSAVPTFTAPCRDACRW</sequence>
<evidence type="ECO:0000256" key="2">
    <source>
        <dbReference type="ARBA" id="ARBA00022490"/>
    </source>
</evidence>
<dbReference type="PANTHER" id="PTHR42713">
    <property type="entry name" value="HISTIDINE KINASE-RELATED"/>
    <property type="match status" value="1"/>
</dbReference>
<feature type="domain" description="Response regulatory" evidence="6">
    <location>
        <begin position="3"/>
        <end position="120"/>
    </location>
</feature>
<reference evidence="7 8" key="1">
    <citation type="submission" date="2017-02" db="EMBL/GenBank/DDBJ databases">
        <authorList>
            <person name="Peterson S.W."/>
        </authorList>
    </citation>
    <scope>NUCLEOTIDE SEQUENCE [LARGE SCALE GENOMIC DNA]</scope>
    <source>
        <strain evidence="7 8">ATCC 27749</strain>
    </source>
</reference>
<gene>
    <name evidence="7" type="ORF">SAMN02745178_02814</name>
</gene>
<protein>
    <recommendedName>
        <fullName evidence="1">Stage 0 sporulation protein A homolog</fullName>
    </recommendedName>
</protein>
<dbReference type="GO" id="GO:0000160">
    <property type="term" value="P:phosphorelay signal transduction system"/>
    <property type="evidence" value="ECO:0007669"/>
    <property type="project" value="InterPro"/>
</dbReference>
<keyword evidence="5" id="KW-0597">Phosphoprotein</keyword>
<evidence type="ECO:0000259" key="6">
    <source>
        <dbReference type="PROSITE" id="PS50110"/>
    </source>
</evidence>
<dbReference type="GO" id="GO:0003677">
    <property type="term" value="F:DNA binding"/>
    <property type="evidence" value="ECO:0007669"/>
    <property type="project" value="UniProtKB-KW"/>
</dbReference>
<dbReference type="STRING" id="745368.SAMN02745178_02814"/>
<evidence type="ECO:0000256" key="5">
    <source>
        <dbReference type="PROSITE-ProRule" id="PRU00169"/>
    </source>
</evidence>
<dbReference type="RefSeq" id="WP_143402793.1">
    <property type="nucleotide sequence ID" value="NZ_FUYF01000045.1"/>
</dbReference>
<evidence type="ECO:0000256" key="3">
    <source>
        <dbReference type="ARBA" id="ARBA00023125"/>
    </source>
</evidence>
<evidence type="ECO:0000256" key="1">
    <source>
        <dbReference type="ARBA" id="ARBA00018672"/>
    </source>
</evidence>
<evidence type="ECO:0000313" key="7">
    <source>
        <dbReference type="EMBL" id="SKA97623.1"/>
    </source>
</evidence>
<dbReference type="PROSITE" id="PS50110">
    <property type="entry name" value="RESPONSE_REGULATORY"/>
    <property type="match status" value="1"/>
</dbReference>
<dbReference type="CDD" id="cd17536">
    <property type="entry name" value="REC_YesN-like"/>
    <property type="match status" value="1"/>
</dbReference>
<dbReference type="GeneID" id="93339229"/>
<dbReference type="SUPFAM" id="SSF52172">
    <property type="entry name" value="CheY-like"/>
    <property type="match status" value="1"/>
</dbReference>
<feature type="modified residue" description="4-aspartylphosphate" evidence="5">
    <location>
        <position position="55"/>
    </location>
</feature>
<keyword evidence="8" id="KW-1185">Reference proteome</keyword>
<dbReference type="AlphaFoldDB" id="A0A1T4Y7G1"/>
<dbReference type="Proteomes" id="UP000190286">
    <property type="component" value="Unassembled WGS sequence"/>
</dbReference>
<proteinExistence type="predicted"/>
<evidence type="ECO:0000256" key="4">
    <source>
        <dbReference type="ARBA" id="ARBA00024867"/>
    </source>
</evidence>
<dbReference type="InterPro" id="IPR001789">
    <property type="entry name" value="Sig_transdc_resp-reg_receiver"/>
</dbReference>